<dbReference type="SUPFAM" id="SSF53098">
    <property type="entry name" value="Ribonuclease H-like"/>
    <property type="match status" value="1"/>
</dbReference>
<dbReference type="OrthoDB" id="10045324at2759"/>
<evidence type="ECO:0000256" key="3">
    <source>
        <dbReference type="ARBA" id="ARBA00022771"/>
    </source>
</evidence>
<comment type="subcellular location">
    <subcellularLocation>
        <location evidence="1">Nucleus</location>
    </subcellularLocation>
</comment>
<gene>
    <name evidence="7" type="ORF">GPM918_LOCUS28408</name>
    <name evidence="8" type="ORF">SRO942_LOCUS28908</name>
</gene>
<feature type="domain" description="HAT C-terminal dimerisation" evidence="6">
    <location>
        <begin position="370"/>
        <end position="447"/>
    </location>
</feature>
<accession>A0A815DLN0</accession>
<keyword evidence="5" id="KW-0539">Nucleus</keyword>
<keyword evidence="4" id="KW-0862">Zinc</keyword>
<dbReference type="Proteomes" id="UP000681722">
    <property type="component" value="Unassembled WGS sequence"/>
</dbReference>
<dbReference type="InterPro" id="IPR052035">
    <property type="entry name" value="ZnF_BED_domain_contain"/>
</dbReference>
<dbReference type="GO" id="GO:0005634">
    <property type="term" value="C:nucleus"/>
    <property type="evidence" value="ECO:0007669"/>
    <property type="project" value="UniProtKB-SubCell"/>
</dbReference>
<dbReference type="InterPro" id="IPR012337">
    <property type="entry name" value="RNaseH-like_sf"/>
</dbReference>
<keyword evidence="2" id="KW-0479">Metal-binding</keyword>
<feature type="non-terminal residue" evidence="7">
    <location>
        <position position="1"/>
    </location>
</feature>
<comment type="caution">
    <text evidence="7">The sequence shown here is derived from an EMBL/GenBank/DDBJ whole genome shotgun (WGS) entry which is preliminary data.</text>
</comment>
<dbReference type="Proteomes" id="UP000663829">
    <property type="component" value="Unassembled WGS sequence"/>
</dbReference>
<reference evidence="7" key="1">
    <citation type="submission" date="2021-02" db="EMBL/GenBank/DDBJ databases">
        <authorList>
            <person name="Nowell W R."/>
        </authorList>
    </citation>
    <scope>NUCLEOTIDE SEQUENCE</scope>
</reference>
<keyword evidence="9" id="KW-1185">Reference proteome</keyword>
<evidence type="ECO:0000259" key="6">
    <source>
        <dbReference type="Pfam" id="PF05699"/>
    </source>
</evidence>
<dbReference type="EMBL" id="CAJNOQ010012379">
    <property type="protein sequence ID" value="CAF1298645.1"/>
    <property type="molecule type" value="Genomic_DNA"/>
</dbReference>
<evidence type="ECO:0000256" key="2">
    <source>
        <dbReference type="ARBA" id="ARBA00022723"/>
    </source>
</evidence>
<proteinExistence type="predicted"/>
<evidence type="ECO:0000256" key="5">
    <source>
        <dbReference type="ARBA" id="ARBA00023242"/>
    </source>
</evidence>
<dbReference type="AlphaFoldDB" id="A0A815DLN0"/>
<dbReference type="Pfam" id="PF05699">
    <property type="entry name" value="Dimer_Tnp_hAT"/>
    <property type="match status" value="1"/>
</dbReference>
<evidence type="ECO:0000256" key="4">
    <source>
        <dbReference type="ARBA" id="ARBA00022833"/>
    </source>
</evidence>
<dbReference type="EMBL" id="CAJOBC010036323">
    <property type="protein sequence ID" value="CAF4118349.1"/>
    <property type="molecule type" value="Genomic_DNA"/>
</dbReference>
<dbReference type="PANTHER" id="PTHR46481:SF10">
    <property type="entry name" value="ZINC FINGER BED DOMAIN-CONTAINING PROTEIN 39"/>
    <property type="match status" value="1"/>
</dbReference>
<organism evidence="7 9">
    <name type="scientific">Didymodactylos carnosus</name>
    <dbReference type="NCBI Taxonomy" id="1234261"/>
    <lineage>
        <taxon>Eukaryota</taxon>
        <taxon>Metazoa</taxon>
        <taxon>Spiralia</taxon>
        <taxon>Gnathifera</taxon>
        <taxon>Rotifera</taxon>
        <taxon>Eurotatoria</taxon>
        <taxon>Bdelloidea</taxon>
        <taxon>Philodinida</taxon>
        <taxon>Philodinidae</taxon>
        <taxon>Didymodactylos</taxon>
    </lineage>
</organism>
<name>A0A815DLN0_9BILA</name>
<dbReference type="GO" id="GO:0046983">
    <property type="term" value="F:protein dimerization activity"/>
    <property type="evidence" value="ECO:0007669"/>
    <property type="project" value="InterPro"/>
</dbReference>
<dbReference type="InterPro" id="IPR008906">
    <property type="entry name" value="HATC_C_dom"/>
</dbReference>
<evidence type="ECO:0000313" key="8">
    <source>
        <dbReference type="EMBL" id="CAF4118349.1"/>
    </source>
</evidence>
<keyword evidence="3" id="KW-0863">Zinc-finger</keyword>
<protein>
    <recommendedName>
        <fullName evidence="6">HAT C-terminal dimerisation domain-containing protein</fullName>
    </recommendedName>
</protein>
<evidence type="ECO:0000256" key="1">
    <source>
        <dbReference type="ARBA" id="ARBA00004123"/>
    </source>
</evidence>
<sequence>VSDQGSNIVSAWKKSKIIYLPCIAHGLHNLVMADSLSKAYDVPELLKKVQTIISTLRYRHEELENEFHKSNQIINAAVFEIINNCGQCLDAEEKMSMTYDDSDEETPRKKGKNDLFETSPLNEVTTASKTLLIGKTTIGNTSQTYKPLKKRIKTRWNTILVMLRSFIDNGDAIKSVLDRLERLERSNCDTLQLSPNEFEMSQELVSFLKIIEDSTKLLSSSIKYPSMNLYILFRRDIEEHLKDAMDDSDMLGELKQLMSNSLDKRMPINEINVTAFLLDPSQLRINIEKYLYQLNKSKETLLVHMINKFKLNEIETLSQQNDIKRAVTPSKTRISERDNEEKIDLKKLKRSLIEKYSEIDDNETPLQTEITNYLSLNVKSVDDVLYWWKNNKHTYKTVAKLAQIILGIPATSSPAEEIFSTTGLILSAKRVSLGPENLGKIQYIHDNYSMFKD</sequence>
<evidence type="ECO:0000313" key="9">
    <source>
        <dbReference type="Proteomes" id="UP000663829"/>
    </source>
</evidence>
<dbReference type="GO" id="GO:0008270">
    <property type="term" value="F:zinc ion binding"/>
    <property type="evidence" value="ECO:0007669"/>
    <property type="project" value="UniProtKB-KW"/>
</dbReference>
<evidence type="ECO:0000313" key="7">
    <source>
        <dbReference type="EMBL" id="CAF1298645.1"/>
    </source>
</evidence>
<dbReference type="PANTHER" id="PTHR46481">
    <property type="entry name" value="ZINC FINGER BED DOMAIN-CONTAINING PROTEIN 4"/>
    <property type="match status" value="1"/>
</dbReference>